<dbReference type="PANTHER" id="PTHR43179:SF10">
    <property type="entry name" value="GLYCOSYL TRANSFERASE"/>
    <property type="match status" value="1"/>
</dbReference>
<dbReference type="RefSeq" id="WP_320314502.1">
    <property type="nucleotide sequence ID" value="NZ_JAVIKH010000021.1"/>
</dbReference>
<dbReference type="CDD" id="cd04186">
    <property type="entry name" value="GT_2_like_c"/>
    <property type="match status" value="1"/>
</dbReference>
<organism evidence="2 3">
    <name type="scientific">Candidatus Cetobacterium colombiensis</name>
    <dbReference type="NCBI Taxonomy" id="3073100"/>
    <lineage>
        <taxon>Bacteria</taxon>
        <taxon>Fusobacteriati</taxon>
        <taxon>Fusobacteriota</taxon>
        <taxon>Fusobacteriia</taxon>
        <taxon>Fusobacteriales</taxon>
        <taxon>Fusobacteriaceae</taxon>
        <taxon>Cetobacterium</taxon>
    </lineage>
</organism>
<dbReference type="Gene3D" id="3.90.550.10">
    <property type="entry name" value="Spore Coat Polysaccharide Biosynthesis Protein SpsA, Chain A"/>
    <property type="match status" value="1"/>
</dbReference>
<dbReference type="EMBL" id="JAVIKH010000021">
    <property type="protein sequence ID" value="MDX8337149.1"/>
    <property type="molecule type" value="Genomic_DNA"/>
</dbReference>
<feature type="domain" description="Glycosyltransferase 2-like" evidence="1">
    <location>
        <begin position="8"/>
        <end position="190"/>
    </location>
</feature>
<protein>
    <submittedName>
        <fullName evidence="2">Glycosyltransferase family 2 protein</fullName>
        <ecNumber evidence="2">2.4.-.-</ecNumber>
    </submittedName>
</protein>
<dbReference type="InterPro" id="IPR001173">
    <property type="entry name" value="Glyco_trans_2-like"/>
</dbReference>
<dbReference type="EC" id="2.4.-.-" evidence="2"/>
<dbReference type="SUPFAM" id="SSF53448">
    <property type="entry name" value="Nucleotide-diphospho-sugar transferases"/>
    <property type="match status" value="1"/>
</dbReference>
<keyword evidence="2" id="KW-0808">Transferase</keyword>
<keyword evidence="2" id="KW-0328">Glycosyltransferase</keyword>
<dbReference type="Pfam" id="PF00535">
    <property type="entry name" value="Glycos_transf_2"/>
    <property type="match status" value="1"/>
</dbReference>
<keyword evidence="3" id="KW-1185">Reference proteome</keyword>
<dbReference type="GO" id="GO:0016757">
    <property type="term" value="F:glycosyltransferase activity"/>
    <property type="evidence" value="ECO:0007669"/>
    <property type="project" value="UniProtKB-KW"/>
</dbReference>
<evidence type="ECO:0000313" key="3">
    <source>
        <dbReference type="Proteomes" id="UP001279681"/>
    </source>
</evidence>
<comment type="caution">
    <text evidence="2">The sequence shown here is derived from an EMBL/GenBank/DDBJ whole genome shotgun (WGS) entry which is preliminary data.</text>
</comment>
<proteinExistence type="predicted"/>
<evidence type="ECO:0000313" key="2">
    <source>
        <dbReference type="EMBL" id="MDX8337149.1"/>
    </source>
</evidence>
<dbReference type="PANTHER" id="PTHR43179">
    <property type="entry name" value="RHAMNOSYLTRANSFERASE WBBL"/>
    <property type="match status" value="1"/>
</dbReference>
<sequence>MYDITSSIVTYNTKIDELQKAIESFLNTDLNVQLYISDNSPTDDLKEFINKFNDKRINYTFNDRNGGYGWGHNQIIKKVMGKSNYHLILNPDIYFKNGVLEELFSYMEKNRDTGNIMPMVKYPNGEIQYLCKRIPSPKDLFLRKFCPIKWIIERNNLKYEMRETGYNQIMNVPILSGCFMFIRTEVFENVGLFDERYFMYMEDFDLSRRIHEKYKTIFYPKVEITHAHAKESFKNKKMAKIHLKAAIKYFNKWGWLFDKKRRTTA</sequence>
<dbReference type="InterPro" id="IPR029044">
    <property type="entry name" value="Nucleotide-diphossugar_trans"/>
</dbReference>
<dbReference type="Proteomes" id="UP001279681">
    <property type="component" value="Unassembled WGS sequence"/>
</dbReference>
<reference evidence="3" key="1">
    <citation type="submission" date="2023-07" db="EMBL/GenBank/DDBJ databases">
        <authorList>
            <person name="Colorado M.A."/>
            <person name="Villamil L.M."/>
            <person name="Melo J.F."/>
            <person name="Rodriguez J.A."/>
            <person name="Ruiz R.Y."/>
        </authorList>
    </citation>
    <scope>NUCLEOTIDE SEQUENCE [LARGE SCALE GENOMIC DNA]</scope>
    <source>
        <strain evidence="3">C33</strain>
    </source>
</reference>
<accession>A0ABU4WEK5</accession>
<gene>
    <name evidence="2" type="ORF">RFV38_11715</name>
</gene>
<evidence type="ECO:0000259" key="1">
    <source>
        <dbReference type="Pfam" id="PF00535"/>
    </source>
</evidence>
<name>A0ABU4WEK5_9FUSO</name>